<dbReference type="Gene3D" id="1.10.3720.10">
    <property type="entry name" value="MetI-like"/>
    <property type="match status" value="1"/>
</dbReference>
<organism evidence="9 10">
    <name type="scientific">Streptomyces hoynatensis</name>
    <dbReference type="NCBI Taxonomy" id="1141874"/>
    <lineage>
        <taxon>Bacteria</taxon>
        <taxon>Bacillati</taxon>
        <taxon>Actinomycetota</taxon>
        <taxon>Actinomycetes</taxon>
        <taxon>Kitasatosporales</taxon>
        <taxon>Streptomycetaceae</taxon>
        <taxon>Streptomyces</taxon>
    </lineage>
</organism>
<feature type="transmembrane region" description="Helical" evidence="7">
    <location>
        <begin position="241"/>
        <end position="267"/>
    </location>
</feature>
<evidence type="ECO:0000313" key="10">
    <source>
        <dbReference type="Proteomes" id="UP000272474"/>
    </source>
</evidence>
<evidence type="ECO:0000256" key="7">
    <source>
        <dbReference type="RuleBase" id="RU363032"/>
    </source>
</evidence>
<evidence type="ECO:0000256" key="1">
    <source>
        <dbReference type="ARBA" id="ARBA00004651"/>
    </source>
</evidence>
<feature type="transmembrane region" description="Helical" evidence="7">
    <location>
        <begin position="200"/>
        <end position="221"/>
    </location>
</feature>
<evidence type="ECO:0000259" key="8">
    <source>
        <dbReference type="PROSITE" id="PS50928"/>
    </source>
</evidence>
<comment type="similarity">
    <text evidence="7">Belongs to the binding-protein-dependent transport system permease family.</text>
</comment>
<dbReference type="Proteomes" id="UP000272474">
    <property type="component" value="Unassembled WGS sequence"/>
</dbReference>
<dbReference type="EMBL" id="RBAL01000002">
    <property type="protein sequence ID" value="RKN45972.1"/>
    <property type="molecule type" value="Genomic_DNA"/>
</dbReference>
<evidence type="ECO:0000256" key="4">
    <source>
        <dbReference type="ARBA" id="ARBA00022692"/>
    </source>
</evidence>
<evidence type="ECO:0000256" key="6">
    <source>
        <dbReference type="ARBA" id="ARBA00023136"/>
    </source>
</evidence>
<gene>
    <name evidence="9" type="ORF">D7294_04710</name>
</gene>
<evidence type="ECO:0000256" key="5">
    <source>
        <dbReference type="ARBA" id="ARBA00022989"/>
    </source>
</evidence>
<protein>
    <submittedName>
        <fullName evidence="9">ABC transporter permease</fullName>
    </submittedName>
</protein>
<keyword evidence="10" id="KW-1185">Reference proteome</keyword>
<name>A0A3A9ZC03_9ACTN</name>
<keyword evidence="2 7" id="KW-0813">Transport</keyword>
<keyword evidence="4 7" id="KW-0812">Transmembrane</keyword>
<proteinExistence type="inferred from homology"/>
<dbReference type="AlphaFoldDB" id="A0A3A9ZC03"/>
<reference evidence="9 10" key="1">
    <citation type="journal article" date="2014" name="Int. J. Syst. Evol. Microbiol.">
        <title>Streptomyces hoynatensis sp. nov., isolated from deep marine sediment.</title>
        <authorList>
            <person name="Veyisoglu A."/>
            <person name="Sahin N."/>
        </authorList>
    </citation>
    <scope>NUCLEOTIDE SEQUENCE [LARGE SCALE GENOMIC DNA]</scope>
    <source>
        <strain evidence="9 10">KCTC 29097</strain>
    </source>
</reference>
<dbReference type="GO" id="GO:0005886">
    <property type="term" value="C:plasma membrane"/>
    <property type="evidence" value="ECO:0007669"/>
    <property type="project" value="UniProtKB-SubCell"/>
</dbReference>
<keyword evidence="3" id="KW-1003">Cell membrane</keyword>
<dbReference type="CDD" id="cd06261">
    <property type="entry name" value="TM_PBP2"/>
    <property type="match status" value="1"/>
</dbReference>
<dbReference type="PANTHER" id="PTHR43163:SF6">
    <property type="entry name" value="DIPEPTIDE TRANSPORT SYSTEM PERMEASE PROTEIN DPPB-RELATED"/>
    <property type="match status" value="1"/>
</dbReference>
<keyword evidence="5 7" id="KW-1133">Transmembrane helix</keyword>
<evidence type="ECO:0000256" key="3">
    <source>
        <dbReference type="ARBA" id="ARBA00022475"/>
    </source>
</evidence>
<dbReference type="PANTHER" id="PTHR43163">
    <property type="entry name" value="DIPEPTIDE TRANSPORT SYSTEM PERMEASE PROTEIN DPPB-RELATED"/>
    <property type="match status" value="1"/>
</dbReference>
<dbReference type="SUPFAM" id="SSF161098">
    <property type="entry name" value="MetI-like"/>
    <property type="match status" value="1"/>
</dbReference>
<feature type="transmembrane region" description="Helical" evidence="7">
    <location>
        <begin position="67"/>
        <end position="87"/>
    </location>
</feature>
<dbReference type="OrthoDB" id="9778910at2"/>
<dbReference type="PROSITE" id="PS50928">
    <property type="entry name" value="ABC_TM1"/>
    <property type="match status" value="1"/>
</dbReference>
<evidence type="ECO:0000313" key="9">
    <source>
        <dbReference type="EMBL" id="RKN45972.1"/>
    </source>
</evidence>
<comment type="caution">
    <text evidence="9">The sequence shown here is derived from an EMBL/GenBank/DDBJ whole genome shotgun (WGS) entry which is preliminary data.</text>
</comment>
<comment type="subcellular location">
    <subcellularLocation>
        <location evidence="1 7">Cell membrane</location>
        <topology evidence="1 7">Multi-pass membrane protein</topology>
    </subcellularLocation>
</comment>
<accession>A0A3A9ZC03</accession>
<dbReference type="InterPro" id="IPR000515">
    <property type="entry name" value="MetI-like"/>
</dbReference>
<evidence type="ECO:0000256" key="2">
    <source>
        <dbReference type="ARBA" id="ARBA00022448"/>
    </source>
</evidence>
<dbReference type="GO" id="GO:0055085">
    <property type="term" value="P:transmembrane transport"/>
    <property type="evidence" value="ECO:0007669"/>
    <property type="project" value="InterPro"/>
</dbReference>
<feature type="transmembrane region" description="Helical" evidence="7">
    <location>
        <begin position="99"/>
        <end position="121"/>
    </location>
</feature>
<keyword evidence="6 7" id="KW-0472">Membrane</keyword>
<sequence>MASGGGEATSVTEEQLADLRAEYGLDQSAWRQYATRLLDAAHGDFGASVQTGEPVRRVIAEALPPTVQLTATALVLAVVGGAGLALAATYTRLRRLRQLLLSLPAAGVSAPTFWVGLLLIQVVSFRWGLLPAIGQDGWRSLVLPSLTLSLPSGAVLAQVFARSLRTALAEPWAETARAKGASRLRVHFAHAARNAALPPLTVAGLLLGNLLSGSVVVETVFSRAGLGRTTAQAVGAQDIPLVLGVVAFGAAVYVLANLLVDLCYPLLDPRVRAGRAVTA</sequence>
<dbReference type="InterPro" id="IPR035906">
    <property type="entry name" value="MetI-like_sf"/>
</dbReference>
<dbReference type="Pfam" id="PF00528">
    <property type="entry name" value="BPD_transp_1"/>
    <property type="match status" value="1"/>
</dbReference>
<feature type="domain" description="ABC transmembrane type-1" evidence="8">
    <location>
        <begin position="63"/>
        <end position="264"/>
    </location>
</feature>